<dbReference type="VEuPathDB" id="VectorBase:AGAMI1_004553"/>
<dbReference type="Gene3D" id="3.80.10.10">
    <property type="entry name" value="Ribonuclease Inhibitor"/>
    <property type="match status" value="4"/>
</dbReference>
<dbReference type="OMA" id="VTHATIQ"/>
<dbReference type="VEuPathDB" id="VectorBase:AGAP012584"/>
<dbReference type="InterPro" id="IPR050333">
    <property type="entry name" value="SLRP"/>
</dbReference>
<dbReference type="Pfam" id="PF13855">
    <property type="entry name" value="LRR_8"/>
    <property type="match status" value="1"/>
</dbReference>
<reference evidence="4" key="6">
    <citation type="submission" date="2021-01" db="UniProtKB">
        <authorList>
            <consortium name="EnsemblMetazoa"/>
        </authorList>
    </citation>
    <scope>IDENTIFICATION</scope>
    <source>
        <strain evidence="4">PEST</strain>
    </source>
</reference>
<dbReference type="SUPFAM" id="SSF52058">
    <property type="entry name" value="L domain-like"/>
    <property type="match status" value="1"/>
</dbReference>
<dbReference type="HOGENOM" id="CLU_720752_0_0_1"/>
<dbReference type="InterPro" id="IPR003591">
    <property type="entry name" value="Leu-rich_rpt_typical-subtyp"/>
</dbReference>
<reference evidence="3 5" key="1">
    <citation type="journal article" date="2002" name="Science">
        <title>The genome sequence of the malaria mosquito Anopheles gambiae.</title>
        <authorList>
            <person name="Holt R.A."/>
            <person name="Subramanian G.M."/>
            <person name="Halpern A."/>
            <person name="Sutton G.G."/>
            <person name="Charlab R."/>
            <person name="Nusskern D.R."/>
            <person name="Wincker P."/>
            <person name="Clark A.G."/>
            <person name="Ribeiro J.M."/>
            <person name="Wides R."/>
            <person name="Salzberg S.L."/>
            <person name="Loftus B."/>
            <person name="Yandell M."/>
            <person name="Majoros W.H."/>
            <person name="Rusch D.B."/>
            <person name="Lai Z."/>
            <person name="Kraft C.L."/>
            <person name="Abril J.F."/>
            <person name="Anthouard V."/>
            <person name="Arensburger P."/>
            <person name="Atkinson P.W."/>
            <person name="Baden H."/>
            <person name="de Berardinis V."/>
            <person name="Baldwin D."/>
            <person name="Benes V."/>
            <person name="Biedler J."/>
            <person name="Blass C."/>
            <person name="Bolanos R."/>
            <person name="Boscus D."/>
            <person name="Barnstead M."/>
            <person name="Cai S."/>
            <person name="Center A."/>
            <person name="Chaturverdi K."/>
            <person name="Christophides G.K."/>
            <person name="Chrystal M.A."/>
            <person name="Clamp M."/>
            <person name="Cravchik A."/>
            <person name="Curwen V."/>
            <person name="Dana A."/>
            <person name="Delcher A."/>
            <person name="Dew I."/>
            <person name="Evans C.A."/>
            <person name="Flanigan M."/>
            <person name="Grundschober-Freimoser A."/>
            <person name="Friedli L."/>
            <person name="Gu Z."/>
            <person name="Guan P."/>
            <person name="Guigo R."/>
            <person name="Hillenmeyer M.E."/>
            <person name="Hladun S.L."/>
            <person name="Hogan J.R."/>
            <person name="Hong Y.S."/>
            <person name="Hoover J."/>
            <person name="Jaillon O."/>
            <person name="Ke Z."/>
            <person name="Kodira C."/>
            <person name="Kokoza E."/>
            <person name="Koutsos A."/>
            <person name="Letunic I."/>
            <person name="Levitsky A."/>
            <person name="Liang Y."/>
            <person name="Lin J.J."/>
            <person name="Lobo N.F."/>
            <person name="Lopez J.R."/>
            <person name="Malek J.A."/>
            <person name="McIntosh T.C."/>
            <person name="Meister S."/>
            <person name="Miller J."/>
            <person name="Mobarry C."/>
            <person name="Mongin E."/>
            <person name="Murphy S.D."/>
            <person name="O'Brochta D.A."/>
            <person name="Pfannkoch C."/>
            <person name="Qi R."/>
            <person name="Regier M.A."/>
            <person name="Remington K."/>
            <person name="Shao H."/>
            <person name="Sharakhova M.V."/>
            <person name="Sitter C.D."/>
            <person name="Shetty J."/>
            <person name="Smith T.J."/>
            <person name="Strong R."/>
            <person name="Sun J."/>
            <person name="Thomasova D."/>
            <person name="Ton L.Q."/>
            <person name="Topalis P."/>
            <person name="Tu Z."/>
            <person name="Unger M.F."/>
            <person name="Walenz B."/>
            <person name="Wang A."/>
            <person name="Wang J."/>
            <person name="Wang M."/>
            <person name="Wang X."/>
            <person name="Woodford K.J."/>
            <person name="Wortman J.R."/>
            <person name="Wu M."/>
            <person name="Yao A."/>
            <person name="Zdobnov E.M."/>
            <person name="Zhang H."/>
            <person name="Zhao Q."/>
            <person name="Zhao S."/>
            <person name="Zhu S.C."/>
            <person name="Zhimulev I."/>
            <person name="Coluzzi M."/>
            <person name="della Torre A."/>
            <person name="Roth C.W."/>
            <person name="Louis C."/>
            <person name="Kalush F."/>
            <person name="Mural R.J."/>
            <person name="Myers E.W."/>
            <person name="Adams M.D."/>
            <person name="Smith H.O."/>
            <person name="Broder S."/>
            <person name="Gardner M.J."/>
            <person name="Fraser C.M."/>
            <person name="Birney E."/>
            <person name="Bork P."/>
            <person name="Brey P.T."/>
            <person name="Venter J.C."/>
            <person name="Weissenbach J."/>
            <person name="Kafatos F.C."/>
            <person name="Collins F.H."/>
            <person name="Hoffman S.L."/>
        </authorList>
    </citation>
    <scope>NUCLEOTIDE SEQUENCE [LARGE SCALE GENOMIC DNA]</scope>
    <source>
        <strain evidence="3 5">PEST</strain>
    </source>
</reference>
<evidence type="ECO:0000256" key="2">
    <source>
        <dbReference type="ARBA" id="ARBA00022737"/>
    </source>
</evidence>
<evidence type="ECO:0000313" key="5">
    <source>
        <dbReference type="Proteomes" id="UP000007062"/>
    </source>
</evidence>
<dbReference type="PANTHER" id="PTHR45712">
    <property type="entry name" value="AGAP008170-PA"/>
    <property type="match status" value="1"/>
</dbReference>
<feature type="non-terminal residue" evidence="3">
    <location>
        <position position="397"/>
    </location>
</feature>
<dbReference type="PANTHER" id="PTHR45712:SF22">
    <property type="entry name" value="INSULIN-LIKE GROWTH FACTOR-BINDING PROTEIN COMPLEX ACID LABILE SUBUNIT"/>
    <property type="match status" value="1"/>
</dbReference>
<dbReference type="AlphaFoldDB" id="Q5TXJ7"/>
<reference evidence="3" key="2">
    <citation type="submission" date="2002-03" db="EMBL/GenBank/DDBJ databases">
        <authorList>
            <consortium name="The Anopheles Genome Sequencing Consortium"/>
        </authorList>
    </citation>
    <scope>NUCLEOTIDE SEQUENCE</scope>
    <source>
        <strain evidence="3">PEST</strain>
    </source>
</reference>
<evidence type="ECO:0000313" key="4">
    <source>
        <dbReference type="EnsemblMetazoa" id="AGAP012584-PA"/>
    </source>
</evidence>
<proteinExistence type="predicted"/>
<dbReference type="PaxDb" id="7165-AGAP012584-PA"/>
<dbReference type="STRING" id="7165.Q5TXJ7"/>
<reference evidence="3 5" key="4">
    <citation type="journal article" date="2007" name="Genome Biol.">
        <title>Update of the Anopheles gambiae PEST genome assembly.</title>
        <authorList>
            <person name="Sharakhova M.V."/>
            <person name="Hammond M.P."/>
            <person name="Lobo N.F."/>
            <person name="Krzywinski J."/>
            <person name="Unger M.F."/>
            <person name="Hillenmeyer M.E."/>
            <person name="Bruggner R.V."/>
            <person name="Birney E."/>
            <person name="Collins F.H."/>
        </authorList>
    </citation>
    <scope>NUCLEOTIDE SEQUENCE [LARGE SCALE GENOMIC DNA]</scope>
    <source>
        <strain evidence="3 5">PEST</strain>
    </source>
</reference>
<name>Q5TXJ7_ANOGA</name>
<dbReference type="InterPro" id="IPR001611">
    <property type="entry name" value="Leu-rich_rpt"/>
</dbReference>
<evidence type="ECO:0000313" key="3">
    <source>
        <dbReference type="EMBL" id="EAL42111.3"/>
    </source>
</evidence>
<protein>
    <submittedName>
        <fullName evidence="3">AGAP012584-PA</fullName>
    </submittedName>
</protein>
<dbReference type="SMART" id="SM00369">
    <property type="entry name" value="LRR_TYP"/>
    <property type="match status" value="9"/>
</dbReference>
<keyword evidence="1" id="KW-0433">Leucine-rich repeat</keyword>
<feature type="non-terminal residue" evidence="3">
    <location>
        <position position="1"/>
    </location>
</feature>
<reference evidence="3 5" key="3">
    <citation type="journal article" date="2004" name="Trends Parasitol.">
        <title>The Anopheles gambiae genome: an update.</title>
        <authorList>
            <person name="Mongin E."/>
            <person name="Louis C."/>
            <person name="Holt R.A."/>
            <person name="Birney E."/>
            <person name="Collins F.H."/>
        </authorList>
    </citation>
    <scope>NUCLEOTIDE SEQUENCE [LARGE SCALE GENOMIC DNA]</scope>
    <source>
        <strain evidence="3 5">PEST</strain>
    </source>
</reference>
<dbReference type="InterPro" id="IPR032675">
    <property type="entry name" value="LRR_dom_sf"/>
</dbReference>
<sequence>NCPIEVLNLEMFCDLSKLRVLNFNENRIHRLSNSATKHCRFYDTLQTLSISKNLMKQFHLDLFNPFGSLQLLEAKHNAIMSIRGSFNSVAYLTLVLTKNKLKTLDLCRWNVPNMVILKLDYNNLTTIPTCLESLVNVTVLNLAHNQVTHATIQKFSQMKRLRELVLSFNNLATFTLNSSEYPASLETIELVNNNLTELDLSLIDETNTITELSVTVSKLATIPQSIGNLKAAHKITFTNCPIEVLNLEMFCDLSKLRVLNFNENRIHRLLNSATKRCTLYNSLQMFSISRNLIKQFHLDLFNPFGSLQQLDVIHNGMVSLRDGFNSVAYLSLALTKNKLKTLDLCRWNVPNMIILKLDYNNLTTIPTCLESLVNVTVLNLAHNQVTHATIQNFAQMK</sequence>
<keyword evidence="5" id="KW-1185">Reference proteome</keyword>
<accession>Q5TXJ7</accession>
<dbReference type="EMBL" id="AAAB01008265">
    <property type="protein sequence ID" value="EAL42111.3"/>
    <property type="molecule type" value="Genomic_DNA"/>
</dbReference>
<keyword evidence="2" id="KW-0677">Repeat</keyword>
<reference evidence="3" key="5">
    <citation type="submission" date="2011-05" db="EMBL/GenBank/DDBJ databases">
        <authorList>
            <consortium name="VectorBase"/>
        </authorList>
    </citation>
    <scope>NUCLEOTIDE SEQUENCE</scope>
    <source>
        <strain evidence="3">PEST</strain>
    </source>
</reference>
<evidence type="ECO:0000256" key="1">
    <source>
        <dbReference type="ARBA" id="ARBA00022614"/>
    </source>
</evidence>
<dbReference type="EnsemblMetazoa" id="AGAP012584-RA">
    <property type="protein sequence ID" value="AGAP012584-PA"/>
    <property type="gene ID" value="AGAP012584"/>
</dbReference>
<dbReference type="Proteomes" id="UP000007062">
    <property type="component" value="Unassembled WGS sequence"/>
</dbReference>
<gene>
    <name evidence="3" type="ORF">AgaP_AGAP012584</name>
</gene>
<dbReference type="eggNOG" id="KOG0619">
    <property type="taxonomic scope" value="Eukaryota"/>
</dbReference>
<organism evidence="3">
    <name type="scientific">Anopheles gambiae</name>
    <name type="common">African malaria mosquito</name>
    <dbReference type="NCBI Taxonomy" id="7165"/>
    <lineage>
        <taxon>Eukaryota</taxon>
        <taxon>Metazoa</taxon>
        <taxon>Ecdysozoa</taxon>
        <taxon>Arthropoda</taxon>
        <taxon>Hexapoda</taxon>
        <taxon>Insecta</taxon>
        <taxon>Pterygota</taxon>
        <taxon>Neoptera</taxon>
        <taxon>Endopterygota</taxon>
        <taxon>Diptera</taxon>
        <taxon>Nematocera</taxon>
        <taxon>Culicoidea</taxon>
        <taxon>Culicidae</taxon>
        <taxon>Anophelinae</taxon>
        <taxon>Anopheles</taxon>
    </lineage>
</organism>